<evidence type="ECO:0000313" key="2">
    <source>
        <dbReference type="EMBL" id="MDA0140204.1"/>
    </source>
</evidence>
<dbReference type="EMBL" id="JAPCID010000036">
    <property type="protein sequence ID" value="MDA0140204.1"/>
    <property type="molecule type" value="Genomic_DNA"/>
</dbReference>
<accession>A0ABT4RNS7</accession>
<sequence>MRWLVLIAALALAGCGSPAPDLFEVKRSGADRNANLTLLVSDDGTVTCNGGDRRPITNETLLQARELERELSAQAELHLQLPAGPNPVLSYRVRMEAGTLGFADTSRPLPSAFAQLTAFTSDVSERICGIVRR</sequence>
<keyword evidence="3" id="KW-1185">Reference proteome</keyword>
<comment type="caution">
    <text evidence="2">The sequence shown here is derived from an EMBL/GenBank/DDBJ whole genome shotgun (WGS) entry which is preliminary data.</text>
</comment>
<dbReference type="RefSeq" id="WP_202956804.1">
    <property type="nucleotide sequence ID" value="NZ_JAPCID010000036.1"/>
</dbReference>
<dbReference type="Proteomes" id="UP001147700">
    <property type="component" value="Unassembled WGS sequence"/>
</dbReference>
<keyword evidence="1" id="KW-0732">Signal</keyword>
<reference evidence="2" key="1">
    <citation type="submission" date="2022-10" db="EMBL/GenBank/DDBJ databases">
        <title>The WGS of Solirubrobacter sp. CPCC 204708.</title>
        <authorList>
            <person name="Jiang Z."/>
        </authorList>
    </citation>
    <scope>NUCLEOTIDE SEQUENCE</scope>
    <source>
        <strain evidence="2">CPCC 204708</strain>
    </source>
</reference>
<dbReference type="PROSITE" id="PS51257">
    <property type="entry name" value="PROKAR_LIPOPROTEIN"/>
    <property type="match status" value="1"/>
</dbReference>
<evidence type="ECO:0000256" key="1">
    <source>
        <dbReference type="SAM" id="SignalP"/>
    </source>
</evidence>
<feature type="signal peptide" evidence="1">
    <location>
        <begin position="1"/>
        <end position="19"/>
    </location>
</feature>
<name>A0ABT4RNS7_9ACTN</name>
<evidence type="ECO:0000313" key="3">
    <source>
        <dbReference type="Proteomes" id="UP001147700"/>
    </source>
</evidence>
<protein>
    <recommendedName>
        <fullName evidence="4">Lipoprotein</fullName>
    </recommendedName>
</protein>
<evidence type="ECO:0008006" key="4">
    <source>
        <dbReference type="Google" id="ProtNLM"/>
    </source>
</evidence>
<feature type="chain" id="PRO_5045368169" description="Lipoprotein" evidence="1">
    <location>
        <begin position="20"/>
        <end position="133"/>
    </location>
</feature>
<organism evidence="2 3">
    <name type="scientific">Solirubrobacter deserti</name>
    <dbReference type="NCBI Taxonomy" id="2282478"/>
    <lineage>
        <taxon>Bacteria</taxon>
        <taxon>Bacillati</taxon>
        <taxon>Actinomycetota</taxon>
        <taxon>Thermoleophilia</taxon>
        <taxon>Solirubrobacterales</taxon>
        <taxon>Solirubrobacteraceae</taxon>
        <taxon>Solirubrobacter</taxon>
    </lineage>
</organism>
<proteinExistence type="predicted"/>
<gene>
    <name evidence="2" type="ORF">OJ962_22085</name>
</gene>